<dbReference type="OrthoDB" id="2505908at2759"/>
<dbReference type="PANTHER" id="PTHR35871">
    <property type="entry name" value="EXPRESSED PROTEIN"/>
    <property type="match status" value="1"/>
</dbReference>
<dbReference type="InterPro" id="IPR036397">
    <property type="entry name" value="RNaseH_sf"/>
</dbReference>
<evidence type="ECO:0000313" key="1">
    <source>
        <dbReference type="EMBL" id="PLW07722.1"/>
    </source>
</evidence>
<dbReference type="GO" id="GO:0003676">
    <property type="term" value="F:nucleic acid binding"/>
    <property type="evidence" value="ECO:0007669"/>
    <property type="project" value="InterPro"/>
</dbReference>
<sequence length="72" mass="8230">MVASDINSDATIRASFSGSVMSCQSDFMNKRPLLQTLIEDAGHACLFLPKFHCKLNPIKLFWSYIKESYRKQ</sequence>
<dbReference type="EMBL" id="PGCJ01001206">
    <property type="protein sequence ID" value="PLW07722.1"/>
    <property type="molecule type" value="Genomic_DNA"/>
</dbReference>
<protein>
    <recommendedName>
        <fullName evidence="3">Tc1-like transposase DDE domain-containing protein</fullName>
    </recommendedName>
</protein>
<dbReference type="STRING" id="200324.A0A2N5S3B1"/>
<accession>A0A2N5S3B1</accession>
<name>A0A2N5S3B1_9BASI</name>
<evidence type="ECO:0008006" key="3">
    <source>
        <dbReference type="Google" id="ProtNLM"/>
    </source>
</evidence>
<dbReference type="AlphaFoldDB" id="A0A2N5S3B1"/>
<dbReference type="PANTHER" id="PTHR35871:SF1">
    <property type="entry name" value="CXC1-LIKE CYSTEINE CLUSTER ASSOCIATED WITH KDZ TRANSPOSASES DOMAIN-CONTAINING PROTEIN"/>
    <property type="match status" value="1"/>
</dbReference>
<dbReference type="Proteomes" id="UP000235388">
    <property type="component" value="Unassembled WGS sequence"/>
</dbReference>
<dbReference type="Gene3D" id="3.30.420.10">
    <property type="entry name" value="Ribonuclease H-like superfamily/Ribonuclease H"/>
    <property type="match status" value="1"/>
</dbReference>
<keyword evidence="2" id="KW-1185">Reference proteome</keyword>
<comment type="caution">
    <text evidence="1">The sequence shown here is derived from an EMBL/GenBank/DDBJ whole genome shotgun (WGS) entry which is preliminary data.</text>
</comment>
<organism evidence="1 2">
    <name type="scientific">Puccinia coronata f. sp. avenae</name>
    <dbReference type="NCBI Taxonomy" id="200324"/>
    <lineage>
        <taxon>Eukaryota</taxon>
        <taxon>Fungi</taxon>
        <taxon>Dikarya</taxon>
        <taxon>Basidiomycota</taxon>
        <taxon>Pucciniomycotina</taxon>
        <taxon>Pucciniomycetes</taxon>
        <taxon>Pucciniales</taxon>
        <taxon>Pucciniaceae</taxon>
        <taxon>Puccinia</taxon>
    </lineage>
</organism>
<evidence type="ECO:0000313" key="2">
    <source>
        <dbReference type="Proteomes" id="UP000235388"/>
    </source>
</evidence>
<gene>
    <name evidence="1" type="ORF">PCANC_24726</name>
</gene>
<proteinExistence type="predicted"/>
<reference evidence="1 2" key="1">
    <citation type="submission" date="2017-11" db="EMBL/GenBank/DDBJ databases">
        <title>De novo assembly and phasing of dikaryotic genomes from two isolates of Puccinia coronata f. sp. avenae, the causal agent of oat crown rust.</title>
        <authorList>
            <person name="Miller M.E."/>
            <person name="Zhang Y."/>
            <person name="Omidvar V."/>
            <person name="Sperschneider J."/>
            <person name="Schwessinger B."/>
            <person name="Raley C."/>
            <person name="Palmer J.M."/>
            <person name="Garnica D."/>
            <person name="Upadhyaya N."/>
            <person name="Rathjen J."/>
            <person name="Taylor J.M."/>
            <person name="Park R.F."/>
            <person name="Dodds P.N."/>
            <person name="Hirsch C.D."/>
            <person name="Kianian S.F."/>
            <person name="Figueroa M."/>
        </authorList>
    </citation>
    <scope>NUCLEOTIDE SEQUENCE [LARGE SCALE GENOMIC DNA]</scope>
    <source>
        <strain evidence="1">12NC29</strain>
    </source>
</reference>